<dbReference type="OrthoDB" id="547419at2"/>
<accession>A0A1G8QIY5</accession>
<dbReference type="InterPro" id="IPR027417">
    <property type="entry name" value="P-loop_NTPase"/>
</dbReference>
<evidence type="ECO:0008006" key="3">
    <source>
        <dbReference type="Google" id="ProtNLM"/>
    </source>
</evidence>
<keyword evidence="2" id="KW-1185">Reference proteome</keyword>
<dbReference type="SUPFAM" id="SSF52540">
    <property type="entry name" value="P-loop containing nucleoside triphosphate hydrolases"/>
    <property type="match status" value="1"/>
</dbReference>
<evidence type="ECO:0000313" key="2">
    <source>
        <dbReference type="Proteomes" id="UP000199093"/>
    </source>
</evidence>
<organism evidence="1 2">
    <name type="scientific">Salipiger marinus</name>
    <dbReference type="NCBI Taxonomy" id="555512"/>
    <lineage>
        <taxon>Bacteria</taxon>
        <taxon>Pseudomonadati</taxon>
        <taxon>Pseudomonadota</taxon>
        <taxon>Alphaproteobacteria</taxon>
        <taxon>Rhodobacterales</taxon>
        <taxon>Roseobacteraceae</taxon>
        <taxon>Salipiger</taxon>
    </lineage>
</organism>
<proteinExistence type="predicted"/>
<reference evidence="1 2" key="1">
    <citation type="submission" date="2016-10" db="EMBL/GenBank/DDBJ databases">
        <authorList>
            <person name="de Groot N.N."/>
        </authorList>
    </citation>
    <scope>NUCLEOTIDE SEQUENCE [LARGE SCALE GENOMIC DNA]</scope>
    <source>
        <strain evidence="1 2">DSM 26424</strain>
    </source>
</reference>
<dbReference type="Proteomes" id="UP000199093">
    <property type="component" value="Unassembled WGS sequence"/>
</dbReference>
<protein>
    <recommendedName>
        <fullName evidence="3">Sulfotransferase family protein</fullName>
    </recommendedName>
</protein>
<sequence>MPRLILHIGTHKTATTSIQRFFKHHQATLADRGVFYPDYSLIGRKPHYAHLGMVNALSGRHKNYSAELAESFFRKVLERVPDHDTTILSAEPFYRHVLNDPEEEPLYTPEEYWPLRESYIARIRDLFGEAQVVVVFRRQADYAQSLYQEHVKVTRYRGNFREFLNDFWYHFVFAEQARAWNAAFPGLQAMLFDRLTATGDPTAEFCRLLGLPVEGLGPVPRANEGLPVDLVVLKRMLHRGRDDKDTLRDKLEALAERLPPEVVEGFRARSFFNGAGEMKTFQTGFAAQNETLRPFLLHDDLPAEGPVFPAEFRKGLNFGDRLKPPLLRALLDLSLQAPV</sequence>
<dbReference type="EMBL" id="FNEJ01000016">
    <property type="protein sequence ID" value="SDJ04553.1"/>
    <property type="molecule type" value="Genomic_DNA"/>
</dbReference>
<evidence type="ECO:0000313" key="1">
    <source>
        <dbReference type="EMBL" id="SDJ04553.1"/>
    </source>
</evidence>
<gene>
    <name evidence="1" type="ORF">SAMN04487993_10166</name>
</gene>
<dbReference type="STRING" id="555512.SAMN04487993_10166"/>
<dbReference type="Gene3D" id="3.40.50.300">
    <property type="entry name" value="P-loop containing nucleotide triphosphate hydrolases"/>
    <property type="match status" value="1"/>
</dbReference>
<dbReference type="AlphaFoldDB" id="A0A1G8QIY5"/>
<dbReference type="RefSeq" id="WP_131821834.1">
    <property type="nucleotide sequence ID" value="NZ_FNEJ01000016.1"/>
</dbReference>
<name>A0A1G8QIY5_9RHOB</name>